<organism evidence="1 2">
    <name type="scientific">Wuchereria bancrofti</name>
    <dbReference type="NCBI Taxonomy" id="6293"/>
    <lineage>
        <taxon>Eukaryota</taxon>
        <taxon>Metazoa</taxon>
        <taxon>Ecdysozoa</taxon>
        <taxon>Nematoda</taxon>
        <taxon>Chromadorea</taxon>
        <taxon>Rhabditida</taxon>
        <taxon>Spirurina</taxon>
        <taxon>Spiruromorpha</taxon>
        <taxon>Filarioidea</taxon>
        <taxon>Onchocercidae</taxon>
        <taxon>Wuchereria</taxon>
    </lineage>
</organism>
<dbReference type="AlphaFoldDB" id="A0A3P7DQQ0"/>
<evidence type="ECO:0000313" key="2">
    <source>
        <dbReference type="Proteomes" id="UP000270924"/>
    </source>
</evidence>
<name>A0A3P7DQQ0_WUCBA</name>
<accession>A0A3P7DQQ0</accession>
<dbReference type="Proteomes" id="UP000270924">
    <property type="component" value="Unassembled WGS sequence"/>
</dbReference>
<keyword evidence="2" id="KW-1185">Reference proteome</keyword>
<reference evidence="1 2" key="1">
    <citation type="submission" date="2018-11" db="EMBL/GenBank/DDBJ databases">
        <authorList>
            <consortium name="Pathogen Informatics"/>
        </authorList>
    </citation>
    <scope>NUCLEOTIDE SEQUENCE [LARGE SCALE GENOMIC DNA]</scope>
</reference>
<dbReference type="EMBL" id="UYWW01000761">
    <property type="protein sequence ID" value="VDM09256.1"/>
    <property type="molecule type" value="Genomic_DNA"/>
</dbReference>
<dbReference type="InParanoid" id="A0A3P7DQQ0"/>
<gene>
    <name evidence="1" type="ORF">WBA_LOCUS2642</name>
</gene>
<sequence>MVRNSSDYPGALEGFHQAEVVAGRATGRAQSDDLLLVDQLQLHRSGSGPPAAVAAAFCVGHEDKRIIRRHQLLPEALAAGWATVLVNPRRPRAGMLLRRAARQPNQGIRLGRHLHPIDNLFIALEGRSTQKEAALVHGLGAKRALLHARPSDQSGLLAAPCSRLRQAIDIRLEQILDGLPLLGGVDLQLGVRVALQVEVHPHGGGFVGQAGQSCGAGGLGARASGAQCSGGLAHSLKSSKTH</sequence>
<protein>
    <submittedName>
        <fullName evidence="1">Uncharacterized protein</fullName>
    </submittedName>
</protein>
<proteinExistence type="predicted"/>
<evidence type="ECO:0000313" key="1">
    <source>
        <dbReference type="EMBL" id="VDM09256.1"/>
    </source>
</evidence>